<accession>X1SM08</accession>
<proteinExistence type="predicted"/>
<dbReference type="EMBL" id="BARW01020651">
    <property type="protein sequence ID" value="GAI94092.1"/>
    <property type="molecule type" value="Genomic_DNA"/>
</dbReference>
<gene>
    <name evidence="1" type="ORF">S12H4_34843</name>
</gene>
<organism evidence="1">
    <name type="scientific">marine sediment metagenome</name>
    <dbReference type="NCBI Taxonomy" id="412755"/>
    <lineage>
        <taxon>unclassified sequences</taxon>
        <taxon>metagenomes</taxon>
        <taxon>ecological metagenomes</taxon>
    </lineage>
</organism>
<protein>
    <submittedName>
        <fullName evidence="1">Uncharacterized protein</fullName>
    </submittedName>
</protein>
<name>X1SM08_9ZZZZ</name>
<reference evidence="1" key="1">
    <citation type="journal article" date="2014" name="Front. Microbiol.">
        <title>High frequency of phylogenetically diverse reductive dehalogenase-homologous genes in deep subseafloor sedimentary metagenomes.</title>
        <authorList>
            <person name="Kawai M."/>
            <person name="Futagami T."/>
            <person name="Toyoda A."/>
            <person name="Takaki Y."/>
            <person name="Nishi S."/>
            <person name="Hori S."/>
            <person name="Arai W."/>
            <person name="Tsubouchi T."/>
            <person name="Morono Y."/>
            <person name="Uchiyama I."/>
            <person name="Ito T."/>
            <person name="Fujiyama A."/>
            <person name="Inagaki F."/>
            <person name="Takami H."/>
        </authorList>
    </citation>
    <scope>NUCLEOTIDE SEQUENCE</scope>
    <source>
        <strain evidence="1">Expedition CK06-06</strain>
    </source>
</reference>
<sequence length="64" mass="7290">MEKHTEELINEILKQTFKEDNIAKLTCAKALAIAEQFTVEPREVGTICNEHHIKLCKCQLGCFS</sequence>
<dbReference type="AlphaFoldDB" id="X1SM08"/>
<comment type="caution">
    <text evidence="1">The sequence shown here is derived from an EMBL/GenBank/DDBJ whole genome shotgun (WGS) entry which is preliminary data.</text>
</comment>
<evidence type="ECO:0000313" key="1">
    <source>
        <dbReference type="EMBL" id="GAI94092.1"/>
    </source>
</evidence>